<dbReference type="SUPFAM" id="SSF161098">
    <property type="entry name" value="MetI-like"/>
    <property type="match status" value="1"/>
</dbReference>
<keyword evidence="5 7" id="KW-1133">Transmembrane helix</keyword>
<dbReference type="PROSITE" id="PS50928">
    <property type="entry name" value="ABC_TM1"/>
    <property type="match status" value="1"/>
</dbReference>
<dbReference type="EMBL" id="QMFB01000001">
    <property type="protein sequence ID" value="RAV23105.1"/>
    <property type="molecule type" value="Genomic_DNA"/>
</dbReference>
<dbReference type="GO" id="GO:0055085">
    <property type="term" value="P:transmembrane transport"/>
    <property type="evidence" value="ECO:0007669"/>
    <property type="project" value="InterPro"/>
</dbReference>
<keyword evidence="2 7" id="KW-0813">Transport</keyword>
<dbReference type="Pfam" id="PF00528">
    <property type="entry name" value="BPD_transp_1"/>
    <property type="match status" value="1"/>
</dbReference>
<feature type="transmembrane region" description="Helical" evidence="7">
    <location>
        <begin position="125"/>
        <end position="149"/>
    </location>
</feature>
<name>A0A329MT32_9BACL</name>
<organism evidence="9 10">
    <name type="scientific">Paenibacillus contaminans</name>
    <dbReference type="NCBI Taxonomy" id="450362"/>
    <lineage>
        <taxon>Bacteria</taxon>
        <taxon>Bacillati</taxon>
        <taxon>Bacillota</taxon>
        <taxon>Bacilli</taxon>
        <taxon>Bacillales</taxon>
        <taxon>Paenibacillaceae</taxon>
        <taxon>Paenibacillus</taxon>
    </lineage>
</organism>
<reference evidence="9 10" key="1">
    <citation type="journal article" date="2009" name="Int. J. Syst. Evol. Microbiol.">
        <title>Paenibacillus contaminans sp. nov., isolated from a contaminated laboratory plate.</title>
        <authorList>
            <person name="Chou J.H."/>
            <person name="Lee J.H."/>
            <person name="Lin M.C."/>
            <person name="Chang P.S."/>
            <person name="Arun A.B."/>
            <person name="Young C.C."/>
            <person name="Chen W.M."/>
        </authorList>
    </citation>
    <scope>NUCLEOTIDE SEQUENCE [LARGE SCALE GENOMIC DNA]</scope>
    <source>
        <strain evidence="9 10">CKOBP-6</strain>
    </source>
</reference>
<evidence type="ECO:0000256" key="3">
    <source>
        <dbReference type="ARBA" id="ARBA00022475"/>
    </source>
</evidence>
<dbReference type="PANTHER" id="PTHR43744:SF6">
    <property type="entry name" value="ABC TRANSPORTER PERMEASE PROTEIN YESQ-RELATED"/>
    <property type="match status" value="1"/>
</dbReference>
<keyword evidence="3" id="KW-1003">Cell membrane</keyword>
<feature type="domain" description="ABC transmembrane type-1" evidence="8">
    <location>
        <begin position="90"/>
        <end position="294"/>
    </location>
</feature>
<sequence length="309" mass="35526">MTDRYRKVKDQTKLLLIGQRLNDGLLFKTGLYVILIAITVLYVTPLFHMISTSVKDVYDLFNPAVKWIPHSLKFDNYRTAFEGLNYLHTLRNSLLIAALTAVIQMFFCALTGYAFARLYLPGKNILFMIVVLTFVIPPETITIPTIMLFAKLGWLNTPLPIFIPAMFSQGLKGALFVIICRQFFNTLPKELEESAKIDGAGLIRTYFKIMLPLARPALIIVFLFSFVWNWNNMHQALLYLNNPEWQVLPLQFTQLQHFLDYQNAARGQLDMNEPVKMAATLLIVGPPLLLYMFLQRYFVEGVERTGMVE</sequence>
<protein>
    <submittedName>
        <fullName evidence="9">Carbohydrate ABC transporter permease</fullName>
    </submittedName>
</protein>
<evidence type="ECO:0000313" key="10">
    <source>
        <dbReference type="Proteomes" id="UP000250369"/>
    </source>
</evidence>
<dbReference type="PANTHER" id="PTHR43744">
    <property type="entry name" value="ABC TRANSPORTER PERMEASE PROTEIN MG189-RELATED-RELATED"/>
    <property type="match status" value="1"/>
</dbReference>
<keyword evidence="10" id="KW-1185">Reference proteome</keyword>
<dbReference type="CDD" id="cd06261">
    <property type="entry name" value="TM_PBP2"/>
    <property type="match status" value="1"/>
</dbReference>
<evidence type="ECO:0000256" key="5">
    <source>
        <dbReference type="ARBA" id="ARBA00022989"/>
    </source>
</evidence>
<dbReference type="GO" id="GO:0005886">
    <property type="term" value="C:plasma membrane"/>
    <property type="evidence" value="ECO:0007669"/>
    <property type="project" value="UniProtKB-SubCell"/>
</dbReference>
<evidence type="ECO:0000256" key="4">
    <source>
        <dbReference type="ARBA" id="ARBA00022692"/>
    </source>
</evidence>
<keyword evidence="4 7" id="KW-0812">Transmembrane</keyword>
<dbReference type="RefSeq" id="WP_113029216.1">
    <property type="nucleotide sequence ID" value="NZ_QMFB01000001.1"/>
</dbReference>
<evidence type="ECO:0000313" key="9">
    <source>
        <dbReference type="EMBL" id="RAV23105.1"/>
    </source>
</evidence>
<feature type="transmembrane region" description="Helical" evidence="7">
    <location>
        <begin position="205"/>
        <end position="228"/>
    </location>
</feature>
<feature type="transmembrane region" description="Helical" evidence="7">
    <location>
        <begin position="161"/>
        <end position="184"/>
    </location>
</feature>
<evidence type="ECO:0000259" key="8">
    <source>
        <dbReference type="PROSITE" id="PS50928"/>
    </source>
</evidence>
<comment type="similarity">
    <text evidence="7">Belongs to the binding-protein-dependent transport system permease family.</text>
</comment>
<dbReference type="OrthoDB" id="9771544at2"/>
<feature type="transmembrane region" description="Helical" evidence="7">
    <location>
        <begin position="277"/>
        <end position="294"/>
    </location>
</feature>
<evidence type="ECO:0000256" key="2">
    <source>
        <dbReference type="ARBA" id="ARBA00022448"/>
    </source>
</evidence>
<dbReference type="Gene3D" id="1.10.3720.10">
    <property type="entry name" value="MetI-like"/>
    <property type="match status" value="1"/>
</dbReference>
<keyword evidence="6 7" id="KW-0472">Membrane</keyword>
<feature type="transmembrane region" description="Helical" evidence="7">
    <location>
        <begin position="30"/>
        <end position="50"/>
    </location>
</feature>
<feature type="transmembrane region" description="Helical" evidence="7">
    <location>
        <begin position="94"/>
        <end position="116"/>
    </location>
</feature>
<dbReference type="AlphaFoldDB" id="A0A329MT32"/>
<comment type="caution">
    <text evidence="9">The sequence shown here is derived from an EMBL/GenBank/DDBJ whole genome shotgun (WGS) entry which is preliminary data.</text>
</comment>
<evidence type="ECO:0000256" key="7">
    <source>
        <dbReference type="RuleBase" id="RU363032"/>
    </source>
</evidence>
<dbReference type="InterPro" id="IPR035906">
    <property type="entry name" value="MetI-like_sf"/>
</dbReference>
<evidence type="ECO:0000256" key="6">
    <source>
        <dbReference type="ARBA" id="ARBA00023136"/>
    </source>
</evidence>
<dbReference type="Proteomes" id="UP000250369">
    <property type="component" value="Unassembled WGS sequence"/>
</dbReference>
<gene>
    <name evidence="9" type="ORF">DQG23_02615</name>
</gene>
<evidence type="ECO:0000256" key="1">
    <source>
        <dbReference type="ARBA" id="ARBA00004651"/>
    </source>
</evidence>
<proteinExistence type="inferred from homology"/>
<accession>A0A329MT32</accession>
<comment type="subcellular location">
    <subcellularLocation>
        <location evidence="1 7">Cell membrane</location>
        <topology evidence="1 7">Multi-pass membrane protein</topology>
    </subcellularLocation>
</comment>
<dbReference type="InterPro" id="IPR000515">
    <property type="entry name" value="MetI-like"/>
</dbReference>